<dbReference type="Proteomes" id="UP000291130">
    <property type="component" value="Chromosome"/>
</dbReference>
<dbReference type="RefSeq" id="WP_130264602.1">
    <property type="nucleotide sequence ID" value="NZ_CP035952.1"/>
</dbReference>
<reference evidence="1 2" key="1">
    <citation type="submission" date="2019-02" db="EMBL/GenBank/DDBJ databases">
        <title>Complete genome sequence of Pseudomonas sp. SNU WT1 isolated from rainbow trout.</title>
        <authorList>
            <person name="Oh W.T."/>
            <person name="Park S.C."/>
        </authorList>
    </citation>
    <scope>NUCLEOTIDE SEQUENCE [LARGE SCALE GENOMIC DNA]</scope>
    <source>
        <strain evidence="1 2">SNU WT1</strain>
    </source>
</reference>
<accession>A0A411MIT2</accession>
<protein>
    <submittedName>
        <fullName evidence="1">Uncharacterized protein</fullName>
    </submittedName>
</protein>
<proteinExistence type="predicted"/>
<dbReference type="EMBL" id="CP035952">
    <property type="protein sequence ID" value="QBF26735.1"/>
    <property type="molecule type" value="Genomic_DNA"/>
</dbReference>
<organism evidence="1 2">
    <name type="scientific">Pseudomonas tructae</name>
    <dbReference type="NCBI Taxonomy" id="2518644"/>
    <lineage>
        <taxon>Bacteria</taxon>
        <taxon>Pseudomonadati</taxon>
        <taxon>Pseudomonadota</taxon>
        <taxon>Gammaproteobacteria</taxon>
        <taxon>Pseudomonadales</taxon>
        <taxon>Pseudomonadaceae</taxon>
        <taxon>Pseudomonas</taxon>
    </lineage>
</organism>
<dbReference type="KEGG" id="ptk:EXN22_13895"/>
<gene>
    <name evidence="1" type="ORF">EXN22_13895</name>
</gene>
<evidence type="ECO:0000313" key="2">
    <source>
        <dbReference type="Proteomes" id="UP000291130"/>
    </source>
</evidence>
<name>A0A411MIT2_9PSED</name>
<sequence length="387" mass="41372">MPVDAAITFDRLKDYAAFFKDEPIGAVKWLATVLTSASARGPFVELITQLRTTNPDLAAIASHAAELETVGKVLTTPFNQFSIDAVRKLGLIVPDALAAPMLRGTVRVVPTTRELGVRLALSVGAREYPLVCNDNALECFAADLSTFAGAYDVAVVGWPDNAGQIFVEEAAPIMHLPDLTWSDWAQGRLFDNGVAGSPVVLRVNGQRQISIADTRIQERLRPFIGTGVVLYGRRVAGENGSIALDDVHPELWFLTRLTNPADPTQGYAGAPRPTLVAGRALCIGATPPWNWQGPNVETHILAPQCAASLSATEERRVVFGKPVISLPDGWPNPVGHVSRVIEASAYADAPIAALAHIATRRAPRGETITGLRGLVELVSAEQAFTAP</sequence>
<dbReference type="AlphaFoldDB" id="A0A411MIT2"/>
<keyword evidence="2" id="KW-1185">Reference proteome</keyword>
<evidence type="ECO:0000313" key="1">
    <source>
        <dbReference type="EMBL" id="QBF26735.1"/>
    </source>
</evidence>